<evidence type="ECO:0000256" key="1">
    <source>
        <dbReference type="SAM" id="MobiDB-lite"/>
    </source>
</evidence>
<proteinExistence type="predicted"/>
<gene>
    <name evidence="2" type="ORF">GCM10009733_100150</name>
</gene>
<protein>
    <submittedName>
        <fullName evidence="2">Uncharacterized protein</fullName>
    </submittedName>
</protein>
<feature type="compositionally biased region" description="Polar residues" evidence="1">
    <location>
        <begin position="76"/>
        <end position="88"/>
    </location>
</feature>
<keyword evidence="3" id="KW-1185">Reference proteome</keyword>
<organism evidence="2 3">
    <name type="scientific">Nonomuraea maheshkhaliensis</name>
    <dbReference type="NCBI Taxonomy" id="419590"/>
    <lineage>
        <taxon>Bacteria</taxon>
        <taxon>Bacillati</taxon>
        <taxon>Actinomycetota</taxon>
        <taxon>Actinomycetes</taxon>
        <taxon>Streptosporangiales</taxon>
        <taxon>Streptosporangiaceae</taxon>
        <taxon>Nonomuraea</taxon>
    </lineage>
</organism>
<dbReference type="EMBL" id="BAAAMU010000155">
    <property type="protein sequence ID" value="GAA1687487.1"/>
    <property type="molecule type" value="Genomic_DNA"/>
</dbReference>
<evidence type="ECO:0000313" key="3">
    <source>
        <dbReference type="Proteomes" id="UP001500064"/>
    </source>
</evidence>
<comment type="caution">
    <text evidence="2">The sequence shown here is derived from an EMBL/GenBank/DDBJ whole genome shotgun (WGS) entry which is preliminary data.</text>
</comment>
<accession>A0ABP4TG27</accession>
<sequence length="218" mass="21989">MATVQTASMTSEIALGRASATAHQISSAAPLVGTYEDTSWTNRGSTWGGSSSPPRMAIGKNSSCDTAMAALEASRKPTNSPISMNGTTPAISAPSPSSSRPGVIAASVNSAATTSTGIVDRSITASVDRIRPADRGSGPAGRVRRYGFQGSSRSCETELPSPTSAADMAPKNISEPVAVVAATGSRPANGTTNASIEMAGKNALARMAIGTLICSISR</sequence>
<dbReference type="Proteomes" id="UP001500064">
    <property type="component" value="Unassembled WGS sequence"/>
</dbReference>
<feature type="compositionally biased region" description="Polar residues" evidence="1">
    <location>
        <begin position="36"/>
        <end position="53"/>
    </location>
</feature>
<feature type="region of interest" description="Disordered" evidence="1">
    <location>
        <begin position="36"/>
        <end position="61"/>
    </location>
</feature>
<feature type="compositionally biased region" description="Low complexity" evidence="1">
    <location>
        <begin position="89"/>
        <end position="104"/>
    </location>
</feature>
<reference evidence="3" key="1">
    <citation type="journal article" date="2019" name="Int. J. Syst. Evol. Microbiol.">
        <title>The Global Catalogue of Microorganisms (GCM) 10K type strain sequencing project: providing services to taxonomists for standard genome sequencing and annotation.</title>
        <authorList>
            <consortium name="The Broad Institute Genomics Platform"/>
            <consortium name="The Broad Institute Genome Sequencing Center for Infectious Disease"/>
            <person name="Wu L."/>
            <person name="Ma J."/>
        </authorList>
    </citation>
    <scope>NUCLEOTIDE SEQUENCE [LARGE SCALE GENOMIC DNA]</scope>
    <source>
        <strain evidence="3">JCM 13929</strain>
    </source>
</reference>
<evidence type="ECO:0000313" key="2">
    <source>
        <dbReference type="EMBL" id="GAA1687487.1"/>
    </source>
</evidence>
<name>A0ABP4TG27_9ACTN</name>
<feature type="region of interest" description="Disordered" evidence="1">
    <location>
        <begin position="76"/>
        <end position="104"/>
    </location>
</feature>